<dbReference type="GO" id="GO:0033314">
    <property type="term" value="P:mitotic DNA replication checkpoint signaling"/>
    <property type="evidence" value="ECO:0007669"/>
    <property type="project" value="TreeGrafter"/>
</dbReference>
<dbReference type="SUPFAM" id="SSF52540">
    <property type="entry name" value="P-loop containing nucleoside triphosphate hydrolases"/>
    <property type="match status" value="1"/>
</dbReference>
<dbReference type="InterPro" id="IPR001876">
    <property type="entry name" value="Znf_RanBP2"/>
</dbReference>
<organism evidence="14 15">
    <name type="scientific">Skeletonema marinoi</name>
    <dbReference type="NCBI Taxonomy" id="267567"/>
    <lineage>
        <taxon>Eukaryota</taxon>
        <taxon>Sar</taxon>
        <taxon>Stramenopiles</taxon>
        <taxon>Ochrophyta</taxon>
        <taxon>Bacillariophyta</taxon>
        <taxon>Coscinodiscophyceae</taxon>
        <taxon>Thalassiosirophycidae</taxon>
        <taxon>Thalassiosirales</taxon>
        <taxon>Skeletonemataceae</taxon>
        <taxon>Skeletonema</taxon>
        <taxon>Skeletonema marinoi-dohrnii complex</taxon>
    </lineage>
</organism>
<dbReference type="Pfam" id="PF03215">
    <property type="entry name" value="Rad17"/>
    <property type="match status" value="2"/>
</dbReference>
<accession>A0AAD8Y975</accession>
<dbReference type="PROSITE" id="PS01358">
    <property type="entry name" value="ZF_RANBP2_1"/>
    <property type="match status" value="1"/>
</dbReference>
<keyword evidence="9" id="KW-0539">Nucleus</keyword>
<feature type="compositionally biased region" description="Basic and acidic residues" evidence="12">
    <location>
        <begin position="118"/>
        <end position="137"/>
    </location>
</feature>
<feature type="compositionally biased region" description="Basic and acidic residues" evidence="12">
    <location>
        <begin position="61"/>
        <end position="97"/>
    </location>
</feature>
<keyword evidence="3" id="KW-0479">Metal-binding</keyword>
<feature type="compositionally biased region" description="Acidic residues" evidence="12">
    <location>
        <begin position="733"/>
        <end position="746"/>
    </location>
</feature>
<sequence>MSSQESASAEQLQRKKRRRRNNSNRGPPSRLDWMGGGFGFGGQVGDNNIVTQSTAPENDSDEKLMTPRADEAIDLTGKDSDDDDRDTKKNGKQNDSKWKCHRCTLLNPQSNMACGACDARRESTRNNTKKENNRNDGDGSDDSEFPTITMKSKKNGISSSTSAIRNNKAASLNSQKNQPRKRTTSSSRSSKKTVFAATAQKKQPQNHNSKEMWTDKHAPKCTKDLCVAPKKIDEVKQWLASHTNCRQTKRESVQSKTPLEDLDPWEMPDEWETDVLSPDAKLMILVGSPGIGKSAMVHALAAELNLEILTWNDAHAEFVDYQSQSMDAYLPYQSQMNSFEEFLSSGGVGMDTLELDVGDDGEKKGDQTHGSIILIEETPNLYNAQAAQSFRNVMERHIQRTIVPTIFIYSDVYEGKHKPEELERLIPSNILYSNLVKILTIQPATKAKMKKCLQAIAKTEGIGTLSSDFFEEMHLSSGGDMRHAVLAMQFRFSSKNVRQQQSGKDSTKRDTKLSMFHALGKLIHAKRKPLCQDTMEETKMWDDGRGPLEFDPEDILSRSGMAVGSAVSFLSYHCPDYFTDITEMSRAFDRFSEADMFVSRFYQGGAGQSTLEYASSIGSRAIADSNRTPAPPAFRQLSAPKVFGVMKKSSENEVKMDQLRKRLSLASGKIALDSNIGSAHRFVTESLPHMRCILPEEVNYALANLHSYANDSGSKNAADTTSQEEALAKENEVLVEDDIVDDDDDW</sequence>
<evidence type="ECO:0000256" key="12">
    <source>
        <dbReference type="SAM" id="MobiDB-lite"/>
    </source>
</evidence>
<feature type="compositionally biased region" description="Polar residues" evidence="12">
    <location>
        <begin position="155"/>
        <end position="177"/>
    </location>
</feature>
<dbReference type="Proteomes" id="UP001224775">
    <property type="component" value="Unassembled WGS sequence"/>
</dbReference>
<feature type="region of interest" description="Disordered" evidence="12">
    <location>
        <begin position="1"/>
        <end position="97"/>
    </location>
</feature>
<feature type="compositionally biased region" description="Gly residues" evidence="12">
    <location>
        <begin position="34"/>
        <end position="44"/>
    </location>
</feature>
<keyword evidence="4" id="KW-0547">Nucleotide-binding</keyword>
<dbReference type="GO" id="GO:0005634">
    <property type="term" value="C:nucleus"/>
    <property type="evidence" value="ECO:0007669"/>
    <property type="project" value="UniProtKB-SubCell"/>
</dbReference>
<feature type="domain" description="RanBP2-type" evidence="13">
    <location>
        <begin position="89"/>
        <end position="123"/>
    </location>
</feature>
<dbReference type="InterPro" id="IPR027417">
    <property type="entry name" value="P-loop_NTPase"/>
</dbReference>
<protein>
    <submittedName>
        <fullName evidence="14">Cell cycle checkpoint protein RAD17</fullName>
    </submittedName>
</protein>
<keyword evidence="5" id="KW-0227">DNA damage</keyword>
<evidence type="ECO:0000256" key="11">
    <source>
        <dbReference type="PROSITE-ProRule" id="PRU00322"/>
    </source>
</evidence>
<feature type="region of interest" description="Disordered" evidence="12">
    <location>
        <begin position="116"/>
        <end position="215"/>
    </location>
</feature>
<evidence type="ECO:0000313" key="15">
    <source>
        <dbReference type="Proteomes" id="UP001224775"/>
    </source>
</evidence>
<dbReference type="PANTHER" id="PTHR12172">
    <property type="entry name" value="CELL CYCLE CHECKPOINT PROTEIN RAD17"/>
    <property type="match status" value="1"/>
</dbReference>
<feature type="compositionally biased region" description="Polar residues" evidence="12">
    <location>
        <begin position="45"/>
        <end position="57"/>
    </location>
</feature>
<keyword evidence="10" id="KW-0131">Cell cycle</keyword>
<dbReference type="PROSITE" id="PS50199">
    <property type="entry name" value="ZF_RANBP2_2"/>
    <property type="match status" value="1"/>
</dbReference>
<keyword evidence="6 11" id="KW-0863">Zinc-finger</keyword>
<evidence type="ECO:0000256" key="1">
    <source>
        <dbReference type="ARBA" id="ARBA00004123"/>
    </source>
</evidence>
<evidence type="ECO:0000256" key="3">
    <source>
        <dbReference type="ARBA" id="ARBA00022723"/>
    </source>
</evidence>
<reference evidence="14" key="1">
    <citation type="submission" date="2023-06" db="EMBL/GenBank/DDBJ databases">
        <title>Survivors Of The Sea: Transcriptome response of Skeletonema marinoi to long-term dormancy.</title>
        <authorList>
            <person name="Pinder M.I.M."/>
            <person name="Kourtchenko O."/>
            <person name="Robertson E.K."/>
            <person name="Larsson T."/>
            <person name="Maumus F."/>
            <person name="Osuna-Cruz C.M."/>
            <person name="Vancaester E."/>
            <person name="Stenow R."/>
            <person name="Vandepoele K."/>
            <person name="Ploug H."/>
            <person name="Bruchert V."/>
            <person name="Godhe A."/>
            <person name="Topel M."/>
        </authorList>
    </citation>
    <scope>NUCLEOTIDE SEQUENCE</scope>
    <source>
        <strain evidence="14">R05AC</strain>
    </source>
</reference>
<keyword evidence="8" id="KW-0067">ATP-binding</keyword>
<dbReference type="GO" id="GO:0000077">
    <property type="term" value="P:DNA damage checkpoint signaling"/>
    <property type="evidence" value="ECO:0007669"/>
    <property type="project" value="TreeGrafter"/>
</dbReference>
<evidence type="ECO:0000256" key="6">
    <source>
        <dbReference type="ARBA" id="ARBA00022771"/>
    </source>
</evidence>
<evidence type="ECO:0000256" key="10">
    <source>
        <dbReference type="ARBA" id="ARBA00023306"/>
    </source>
</evidence>
<comment type="similarity">
    <text evidence="2">Belongs to the rad17/RAD24 family.</text>
</comment>
<proteinExistence type="inferred from homology"/>
<evidence type="ECO:0000259" key="13">
    <source>
        <dbReference type="PROSITE" id="PS50199"/>
    </source>
</evidence>
<evidence type="ECO:0000313" key="14">
    <source>
        <dbReference type="EMBL" id="KAK1741349.1"/>
    </source>
</evidence>
<gene>
    <name evidence="14" type="ORF">QTG54_007827</name>
</gene>
<evidence type="ECO:0000256" key="4">
    <source>
        <dbReference type="ARBA" id="ARBA00022741"/>
    </source>
</evidence>
<dbReference type="PANTHER" id="PTHR12172:SF0">
    <property type="entry name" value="CELL CYCLE CHECKPOINT PROTEIN RAD17"/>
    <property type="match status" value="1"/>
</dbReference>
<dbReference type="InterPro" id="IPR004582">
    <property type="entry name" value="Checkpoint_prot_Rad17_Rad24"/>
</dbReference>
<dbReference type="Gene3D" id="2.30.30.380">
    <property type="entry name" value="Zn-finger domain of Sec23/24"/>
    <property type="match status" value="1"/>
</dbReference>
<comment type="subcellular location">
    <subcellularLocation>
        <location evidence="1">Nucleus</location>
    </subcellularLocation>
</comment>
<feature type="compositionally biased region" description="Polar residues" evidence="12">
    <location>
        <begin position="711"/>
        <end position="724"/>
    </location>
</feature>
<keyword evidence="15" id="KW-1185">Reference proteome</keyword>
<name>A0AAD8Y975_9STRA</name>
<dbReference type="GO" id="GO:0006281">
    <property type="term" value="P:DNA repair"/>
    <property type="evidence" value="ECO:0007669"/>
    <property type="project" value="InterPro"/>
</dbReference>
<dbReference type="GO" id="GO:0005524">
    <property type="term" value="F:ATP binding"/>
    <property type="evidence" value="ECO:0007669"/>
    <property type="project" value="UniProtKB-KW"/>
</dbReference>
<dbReference type="SMART" id="SM00547">
    <property type="entry name" value="ZnF_RBZ"/>
    <property type="match status" value="1"/>
</dbReference>
<dbReference type="GO" id="GO:0003682">
    <property type="term" value="F:chromatin binding"/>
    <property type="evidence" value="ECO:0007669"/>
    <property type="project" value="TreeGrafter"/>
</dbReference>
<dbReference type="EMBL" id="JATAAI010000013">
    <property type="protein sequence ID" value="KAK1741349.1"/>
    <property type="molecule type" value="Genomic_DNA"/>
</dbReference>
<dbReference type="Gene3D" id="3.40.50.300">
    <property type="entry name" value="P-loop containing nucleotide triphosphate hydrolases"/>
    <property type="match status" value="1"/>
</dbReference>
<dbReference type="GO" id="GO:0008270">
    <property type="term" value="F:zinc ion binding"/>
    <property type="evidence" value="ECO:0007669"/>
    <property type="project" value="UniProtKB-KW"/>
</dbReference>
<evidence type="ECO:0000256" key="2">
    <source>
        <dbReference type="ARBA" id="ARBA00006168"/>
    </source>
</evidence>
<evidence type="ECO:0000256" key="7">
    <source>
        <dbReference type="ARBA" id="ARBA00022833"/>
    </source>
</evidence>
<feature type="compositionally biased region" description="Low complexity" evidence="12">
    <location>
        <begin position="1"/>
        <end position="11"/>
    </location>
</feature>
<evidence type="ECO:0000256" key="8">
    <source>
        <dbReference type="ARBA" id="ARBA00022840"/>
    </source>
</evidence>
<evidence type="ECO:0000256" key="9">
    <source>
        <dbReference type="ARBA" id="ARBA00023242"/>
    </source>
</evidence>
<feature type="region of interest" description="Disordered" evidence="12">
    <location>
        <begin position="711"/>
        <end position="746"/>
    </location>
</feature>
<evidence type="ECO:0000256" key="5">
    <source>
        <dbReference type="ARBA" id="ARBA00022763"/>
    </source>
</evidence>
<keyword evidence="7" id="KW-0862">Zinc</keyword>
<dbReference type="GO" id="GO:0003689">
    <property type="term" value="F:DNA clamp loader activity"/>
    <property type="evidence" value="ECO:0007669"/>
    <property type="project" value="TreeGrafter"/>
</dbReference>
<dbReference type="AlphaFoldDB" id="A0AAD8Y975"/>
<comment type="caution">
    <text evidence="14">The sequence shown here is derived from an EMBL/GenBank/DDBJ whole genome shotgun (WGS) entry which is preliminary data.</text>
</comment>